<accession>A0A437P1M5</accession>
<name>A0A437P1M5_9HYPH</name>
<feature type="transmembrane region" description="Helical" evidence="1">
    <location>
        <begin position="49"/>
        <end position="67"/>
    </location>
</feature>
<dbReference type="AlphaFoldDB" id="A0A437P1M5"/>
<gene>
    <name evidence="2" type="ORF">EOE48_17745</name>
</gene>
<dbReference type="Proteomes" id="UP000286997">
    <property type="component" value="Unassembled WGS sequence"/>
</dbReference>
<keyword evidence="1" id="KW-0812">Transmembrane</keyword>
<sequence length="70" mass="7260">MAAGRTAPRAPRTWRTPLRLVLTVGPPLVGLFLIGQAVVASIGGDIRKGQFALGVLCLVLGAAGRLVRGR</sequence>
<evidence type="ECO:0000313" key="2">
    <source>
        <dbReference type="EMBL" id="RVU16194.1"/>
    </source>
</evidence>
<organism evidence="2 3">
    <name type="scientific">Methylobacterium oryzihabitans</name>
    <dbReference type="NCBI Taxonomy" id="2499852"/>
    <lineage>
        <taxon>Bacteria</taxon>
        <taxon>Pseudomonadati</taxon>
        <taxon>Pseudomonadota</taxon>
        <taxon>Alphaproteobacteria</taxon>
        <taxon>Hyphomicrobiales</taxon>
        <taxon>Methylobacteriaceae</taxon>
        <taxon>Methylobacterium</taxon>
    </lineage>
</organism>
<feature type="transmembrane region" description="Helical" evidence="1">
    <location>
        <begin position="20"/>
        <end position="43"/>
    </location>
</feature>
<dbReference type="EMBL" id="SACP01000017">
    <property type="protein sequence ID" value="RVU16194.1"/>
    <property type="molecule type" value="Genomic_DNA"/>
</dbReference>
<protein>
    <submittedName>
        <fullName evidence="2">Uncharacterized protein</fullName>
    </submittedName>
</protein>
<keyword evidence="1" id="KW-1133">Transmembrane helix</keyword>
<comment type="caution">
    <text evidence="2">The sequence shown here is derived from an EMBL/GenBank/DDBJ whole genome shotgun (WGS) entry which is preliminary data.</text>
</comment>
<keyword evidence="3" id="KW-1185">Reference proteome</keyword>
<keyword evidence="1" id="KW-0472">Membrane</keyword>
<dbReference type="RefSeq" id="WP_127731547.1">
    <property type="nucleotide sequence ID" value="NZ_SACP01000017.1"/>
</dbReference>
<evidence type="ECO:0000313" key="3">
    <source>
        <dbReference type="Proteomes" id="UP000286997"/>
    </source>
</evidence>
<proteinExistence type="predicted"/>
<evidence type="ECO:0000256" key="1">
    <source>
        <dbReference type="SAM" id="Phobius"/>
    </source>
</evidence>
<reference evidence="2 3" key="1">
    <citation type="submission" date="2019-01" db="EMBL/GenBank/DDBJ databases">
        <authorList>
            <person name="Chen W.-M."/>
        </authorList>
    </citation>
    <scope>NUCLEOTIDE SEQUENCE [LARGE SCALE GENOMIC DNA]</scope>
    <source>
        <strain evidence="2 3">TER-1</strain>
    </source>
</reference>